<gene>
    <name evidence="3 4" type="primary">LOC107271938</name>
</gene>
<keyword evidence="2" id="KW-1185">Reference proteome</keyword>
<evidence type="ECO:0000313" key="2">
    <source>
        <dbReference type="Proteomes" id="UP000694920"/>
    </source>
</evidence>
<accession>A0AAJ7RPX6</accession>
<evidence type="ECO:0000256" key="1">
    <source>
        <dbReference type="SAM" id="Phobius"/>
    </source>
</evidence>
<feature type="transmembrane region" description="Helical" evidence="1">
    <location>
        <begin position="56"/>
        <end position="78"/>
    </location>
</feature>
<protein>
    <submittedName>
        <fullName evidence="3 4">Transmembrane inner ear expressed protein</fullName>
    </submittedName>
</protein>
<dbReference type="InterPro" id="IPR032006">
    <property type="entry name" value="TMIE"/>
</dbReference>
<dbReference type="PANTHER" id="PTHR28635:SF1">
    <property type="entry name" value="TRANSMEMBRANE INNER EAR EXPRESSED PROTEIN"/>
    <property type="match status" value="1"/>
</dbReference>
<dbReference type="PANTHER" id="PTHR28635">
    <property type="entry name" value="TRANSMEMBRANE INNER EAR EXPRESSED PROTEIN"/>
    <property type="match status" value="1"/>
</dbReference>
<organism evidence="2 4">
    <name type="scientific">Cephus cinctus</name>
    <name type="common">Wheat stem sawfly</name>
    <dbReference type="NCBI Taxonomy" id="211228"/>
    <lineage>
        <taxon>Eukaryota</taxon>
        <taxon>Metazoa</taxon>
        <taxon>Ecdysozoa</taxon>
        <taxon>Arthropoda</taxon>
        <taxon>Hexapoda</taxon>
        <taxon>Insecta</taxon>
        <taxon>Pterygota</taxon>
        <taxon>Neoptera</taxon>
        <taxon>Endopterygota</taxon>
        <taxon>Hymenoptera</taxon>
        <taxon>Cephoidea</taxon>
        <taxon>Cephidae</taxon>
        <taxon>Cephus</taxon>
    </lineage>
</organism>
<keyword evidence="1 3" id="KW-0812">Transmembrane</keyword>
<reference evidence="3 4" key="1">
    <citation type="submission" date="2025-04" db="UniProtKB">
        <authorList>
            <consortium name="RefSeq"/>
        </authorList>
    </citation>
    <scope>IDENTIFICATION</scope>
</reference>
<dbReference type="AlphaFoldDB" id="A0AAJ7RPX6"/>
<dbReference type="RefSeq" id="XP_024944951.1">
    <property type="nucleotide sequence ID" value="XM_025089183.1"/>
</dbReference>
<keyword evidence="1" id="KW-1133">Transmembrane helix</keyword>
<evidence type="ECO:0000313" key="3">
    <source>
        <dbReference type="RefSeq" id="XP_015604038.1"/>
    </source>
</evidence>
<keyword evidence="1" id="KW-0472">Membrane</keyword>
<dbReference type="RefSeq" id="XP_015604038.1">
    <property type="nucleotide sequence ID" value="XM_015748552.2"/>
</dbReference>
<name>A0AAJ7RPX6_CEPCN</name>
<dbReference type="Proteomes" id="UP000694920">
    <property type="component" value="Unplaced"/>
</dbReference>
<evidence type="ECO:0000313" key="4">
    <source>
        <dbReference type="RefSeq" id="XP_024944951.1"/>
    </source>
</evidence>
<dbReference type="KEGG" id="ccin:107271938"/>
<dbReference type="Pfam" id="PF16038">
    <property type="entry name" value="TMIE"/>
    <property type="match status" value="1"/>
</dbReference>
<proteinExistence type="predicted"/>
<sequence length="179" mass="20909">MLELMNSTNSTQPKFMITTSTSQPCSPDEIPIGSGDCVGQGFEHWLEKQTVFGFRLWQLLGIIFSILLTVTIALCCCIRFRIPRTKQEIEADYIRKKITRNFRQELTKINDEEMDEMDLRRALDRVRTVFDAESELRKQQKEIMYDEPRSGFRARFNTMFNGMGVRFAKGESSEFNRVI</sequence>
<dbReference type="GeneID" id="107271938"/>